<dbReference type="AlphaFoldDB" id="B7AUB4"/>
<dbReference type="HOGENOM" id="CLU_080158_0_1_9"/>
<dbReference type="STRING" id="483218.BACPEC_02312"/>
<comment type="catalytic activity">
    <reaction evidence="7">
        <text>L-tyrosyl-[protein] + ATP = O-(5'-adenylyl)-L-tyrosyl-[protein] + diphosphate</text>
        <dbReference type="Rhea" id="RHEA:54288"/>
        <dbReference type="Rhea" id="RHEA-COMP:10136"/>
        <dbReference type="Rhea" id="RHEA-COMP:13846"/>
        <dbReference type="ChEBI" id="CHEBI:30616"/>
        <dbReference type="ChEBI" id="CHEBI:33019"/>
        <dbReference type="ChEBI" id="CHEBI:46858"/>
        <dbReference type="ChEBI" id="CHEBI:83624"/>
        <dbReference type="EC" id="2.7.7.108"/>
    </reaction>
</comment>
<dbReference type="Pfam" id="PF02661">
    <property type="entry name" value="Fic"/>
    <property type="match status" value="1"/>
</dbReference>
<evidence type="ECO:0000256" key="1">
    <source>
        <dbReference type="ARBA" id="ARBA00022679"/>
    </source>
</evidence>
<keyword evidence="2" id="KW-0548">Nucleotidyltransferase</keyword>
<keyword evidence="3" id="KW-0547">Nucleotide-binding</keyword>
<dbReference type="InterPro" id="IPR036597">
    <property type="entry name" value="Fido-like_dom_sf"/>
</dbReference>
<keyword evidence="1" id="KW-0808">Transferase</keyword>
<keyword evidence="10" id="KW-1185">Reference proteome</keyword>
<evidence type="ECO:0000259" key="8">
    <source>
        <dbReference type="PROSITE" id="PS51459"/>
    </source>
</evidence>
<accession>B7AUB4</accession>
<evidence type="ECO:0000256" key="4">
    <source>
        <dbReference type="ARBA" id="ARBA00022840"/>
    </source>
</evidence>
<evidence type="ECO:0000256" key="2">
    <source>
        <dbReference type="ARBA" id="ARBA00022695"/>
    </source>
</evidence>
<gene>
    <name evidence="9" type="ORF">BACPEC_02312</name>
</gene>
<dbReference type="GO" id="GO:0051302">
    <property type="term" value="P:regulation of cell division"/>
    <property type="evidence" value="ECO:0007669"/>
    <property type="project" value="TreeGrafter"/>
</dbReference>
<comment type="catalytic activity">
    <reaction evidence="6">
        <text>L-threonyl-[protein] + ATP = 3-O-(5'-adenylyl)-L-threonyl-[protein] + diphosphate</text>
        <dbReference type="Rhea" id="RHEA:54292"/>
        <dbReference type="Rhea" id="RHEA-COMP:11060"/>
        <dbReference type="Rhea" id="RHEA-COMP:13847"/>
        <dbReference type="ChEBI" id="CHEBI:30013"/>
        <dbReference type="ChEBI" id="CHEBI:30616"/>
        <dbReference type="ChEBI" id="CHEBI:33019"/>
        <dbReference type="ChEBI" id="CHEBI:138113"/>
        <dbReference type="EC" id="2.7.7.108"/>
    </reaction>
</comment>
<comment type="caution">
    <text evidence="9">The sequence shown here is derived from an EMBL/GenBank/DDBJ whole genome shotgun (WGS) entry which is preliminary data.</text>
</comment>
<keyword evidence="4" id="KW-0067">ATP-binding</keyword>
<evidence type="ECO:0000256" key="3">
    <source>
        <dbReference type="ARBA" id="ARBA00022741"/>
    </source>
</evidence>
<evidence type="ECO:0000256" key="6">
    <source>
        <dbReference type="ARBA" id="ARBA00047939"/>
    </source>
</evidence>
<dbReference type="PANTHER" id="PTHR39560:SF1">
    <property type="entry name" value="PROTEIN ADENYLYLTRANSFERASE FIC-RELATED"/>
    <property type="match status" value="1"/>
</dbReference>
<dbReference type="GO" id="GO:0070733">
    <property type="term" value="F:AMPylase activity"/>
    <property type="evidence" value="ECO:0007669"/>
    <property type="project" value="UniProtKB-EC"/>
</dbReference>
<dbReference type="EMBL" id="ABVQ01000037">
    <property type="protein sequence ID" value="EEC55805.1"/>
    <property type="molecule type" value="Genomic_DNA"/>
</dbReference>
<dbReference type="InterPro" id="IPR003812">
    <property type="entry name" value="Fido"/>
</dbReference>
<evidence type="ECO:0000256" key="5">
    <source>
        <dbReference type="ARBA" id="ARBA00034531"/>
    </source>
</evidence>
<organism evidence="9 10">
    <name type="scientific">[Bacteroides] pectinophilus ATCC 43243</name>
    <dbReference type="NCBI Taxonomy" id="483218"/>
    <lineage>
        <taxon>Bacteria</taxon>
        <taxon>Bacillati</taxon>
        <taxon>Bacillota</taxon>
        <taxon>Clostridia</taxon>
        <taxon>Eubacteriales</taxon>
    </lineage>
</organism>
<dbReference type="PROSITE" id="PS51459">
    <property type="entry name" value="FIDO"/>
    <property type="match status" value="1"/>
</dbReference>
<dbReference type="EC" id="2.7.7.108" evidence="5"/>
<reference evidence="9 10" key="2">
    <citation type="submission" date="2008-11" db="EMBL/GenBank/DDBJ databases">
        <authorList>
            <person name="Fulton L."/>
            <person name="Clifton S."/>
            <person name="Fulton B."/>
            <person name="Xu J."/>
            <person name="Minx P."/>
            <person name="Pepin K.H."/>
            <person name="Johnson M."/>
            <person name="Bhonagiri V."/>
            <person name="Nash W.E."/>
            <person name="Mardis E.R."/>
            <person name="Wilson R.K."/>
        </authorList>
    </citation>
    <scope>NUCLEOTIDE SEQUENCE [LARGE SCALE GENOMIC DNA]</scope>
    <source>
        <strain evidence="9 10">ATCC 43243</strain>
    </source>
</reference>
<proteinExistence type="predicted"/>
<name>B7AUB4_9FIRM</name>
<dbReference type="GO" id="GO:0005524">
    <property type="term" value="F:ATP binding"/>
    <property type="evidence" value="ECO:0007669"/>
    <property type="project" value="UniProtKB-KW"/>
</dbReference>
<protein>
    <recommendedName>
        <fullName evidence="5">protein adenylyltransferase</fullName>
        <ecNumber evidence="5">2.7.7.108</ecNumber>
    </recommendedName>
</protein>
<reference evidence="9 10" key="1">
    <citation type="submission" date="2008-11" db="EMBL/GenBank/DDBJ databases">
        <title>Draft genome sequence of Bacteroides pectinophilus (ATCC 43243).</title>
        <authorList>
            <person name="Sudarsanam P."/>
            <person name="Ley R."/>
            <person name="Guruge J."/>
            <person name="Turnbaugh P.J."/>
            <person name="Mahowald M."/>
            <person name="Liep D."/>
            <person name="Gordon J."/>
        </authorList>
    </citation>
    <scope>NUCLEOTIDE SEQUENCE [LARGE SCALE GENOMIC DNA]</scope>
    <source>
        <strain evidence="9 10">ATCC 43243</strain>
    </source>
</reference>
<sequence>MQDSQYCYPASEVLINKLNIKYEKDLFNAEKELTAIRLRELQEKPIKGKYDFAHLKAIHKYIFQDIYSWAGKVRTVEIGKGNLFCTTTCINDYAQSVFNKYFPQCFEARESFDDFVKVFADNYGDLNALHPFREGNGRAQREFARIVCLKCGYEFSLACTTHREMLEASKLSFDKADSTLFIKIFSQAITPLEHNSSNNMTELNILTSDDLTVNTNSGYDYYGYGEYVNLEGYNEKYRLKIVKMESESGVDS</sequence>
<feature type="domain" description="Fido" evidence="8">
    <location>
        <begin position="50"/>
        <end position="187"/>
    </location>
</feature>
<evidence type="ECO:0000256" key="7">
    <source>
        <dbReference type="ARBA" id="ARBA00048696"/>
    </source>
</evidence>
<evidence type="ECO:0000313" key="10">
    <source>
        <dbReference type="Proteomes" id="UP000003136"/>
    </source>
</evidence>
<dbReference type="Proteomes" id="UP000003136">
    <property type="component" value="Unassembled WGS sequence"/>
</dbReference>
<evidence type="ECO:0000313" key="9">
    <source>
        <dbReference type="EMBL" id="EEC55805.1"/>
    </source>
</evidence>
<dbReference type="SUPFAM" id="SSF140931">
    <property type="entry name" value="Fic-like"/>
    <property type="match status" value="1"/>
</dbReference>
<dbReference type="eggNOG" id="COG2184">
    <property type="taxonomic scope" value="Bacteria"/>
</dbReference>
<dbReference type="PANTHER" id="PTHR39560">
    <property type="entry name" value="PROTEIN ADENYLYLTRANSFERASE FIC-RELATED"/>
    <property type="match status" value="1"/>
</dbReference>
<dbReference type="Gene3D" id="1.10.3290.10">
    <property type="entry name" value="Fido-like domain"/>
    <property type="match status" value="1"/>
</dbReference>